<proteinExistence type="predicted"/>
<dbReference type="EMBL" id="AEJF01000092">
    <property type="protein sequence ID" value="KLU25428.1"/>
    <property type="molecule type" value="Genomic_DNA"/>
</dbReference>
<dbReference type="AlphaFoldDB" id="A0A0J1FZQ8"/>
<keyword evidence="2" id="KW-1185">Reference proteome</keyword>
<accession>A0A0J1FZQ8</accession>
<sequence>MTSTRVETAGLSQLACERHDPHAALALLDRSLVLGHRRIALIRYLHAQYLGAPLEPRHHEYVHKVAARLSIETIARIATAARARLEG</sequence>
<dbReference type="PATRIC" id="fig|908627.4.peg.3300"/>
<evidence type="ECO:0000313" key="1">
    <source>
        <dbReference type="EMBL" id="KLU25428.1"/>
    </source>
</evidence>
<comment type="caution">
    <text evidence="1">The sequence shown here is derived from an EMBL/GenBank/DDBJ whole genome shotgun (WGS) entry which is preliminary data.</text>
</comment>
<organism evidence="1 2">
    <name type="scientific">Caballeronia mineralivorans PML1(12)</name>
    <dbReference type="NCBI Taxonomy" id="908627"/>
    <lineage>
        <taxon>Bacteria</taxon>
        <taxon>Pseudomonadati</taxon>
        <taxon>Pseudomonadota</taxon>
        <taxon>Betaproteobacteria</taxon>
        <taxon>Burkholderiales</taxon>
        <taxon>Burkholderiaceae</taxon>
        <taxon>Caballeronia</taxon>
    </lineage>
</organism>
<gene>
    <name evidence="1" type="ORF">EOS_14775</name>
</gene>
<name>A0A0J1FZQ8_9BURK</name>
<evidence type="ECO:0000313" key="2">
    <source>
        <dbReference type="Proteomes" id="UP000035963"/>
    </source>
</evidence>
<protein>
    <submittedName>
        <fullName evidence="1">Uncharacterized protein</fullName>
    </submittedName>
</protein>
<dbReference type="Proteomes" id="UP000035963">
    <property type="component" value="Unassembled WGS sequence"/>
</dbReference>
<reference evidence="1 2" key="1">
    <citation type="journal article" date="2015" name="Genome Announc.">
        <title>Draft Genome Sequence of Burkholderia sp. Strain PML1(12), an Ectomycorrhizosphere-Inhabiting Bacterium with Effective Mineral-Weathering Ability.</title>
        <authorList>
            <person name="Uroz S."/>
            <person name="Oger P."/>
        </authorList>
    </citation>
    <scope>NUCLEOTIDE SEQUENCE [LARGE SCALE GENOMIC DNA]</scope>
    <source>
        <strain evidence="2">PML1(12)</strain>
    </source>
</reference>
<dbReference type="RefSeq" id="WP_047847408.1">
    <property type="nucleotide sequence ID" value="NZ_AEJF01000092.1"/>
</dbReference>